<gene>
    <name evidence="1" type="ORF">GlitD10_0065</name>
</gene>
<organism evidence="1 2">
    <name type="scientific">Gloeomargarita lithophora Alchichica-D10</name>
    <dbReference type="NCBI Taxonomy" id="1188229"/>
    <lineage>
        <taxon>Bacteria</taxon>
        <taxon>Bacillati</taxon>
        <taxon>Cyanobacteriota</taxon>
        <taxon>Cyanophyceae</taxon>
        <taxon>Gloeomargaritales</taxon>
        <taxon>Gloeomargaritaceae</taxon>
        <taxon>Gloeomargarita</taxon>
    </lineage>
</organism>
<dbReference type="Proteomes" id="UP000180235">
    <property type="component" value="Chromosome"/>
</dbReference>
<dbReference type="AlphaFoldDB" id="A0A1J0A8W4"/>
<keyword evidence="2" id="KW-1185">Reference proteome</keyword>
<dbReference type="RefSeq" id="WP_071453122.1">
    <property type="nucleotide sequence ID" value="NZ_CP017675.1"/>
</dbReference>
<name>A0A1J0A8W4_9CYAN</name>
<dbReference type="EMBL" id="CP017675">
    <property type="protein sequence ID" value="APB32366.1"/>
    <property type="molecule type" value="Genomic_DNA"/>
</dbReference>
<dbReference type="Pfam" id="PF11691">
    <property type="entry name" value="DUF3288"/>
    <property type="match status" value="1"/>
</dbReference>
<dbReference type="OrthoDB" id="514226at2"/>
<evidence type="ECO:0008006" key="3">
    <source>
        <dbReference type="Google" id="ProtNLM"/>
    </source>
</evidence>
<evidence type="ECO:0000313" key="1">
    <source>
        <dbReference type="EMBL" id="APB32366.1"/>
    </source>
</evidence>
<dbReference type="STRING" id="1188229.GlitD10_0065"/>
<dbReference type="KEGG" id="glt:GlitD10_0065"/>
<reference evidence="1 2" key="1">
    <citation type="submission" date="2016-10" db="EMBL/GenBank/DDBJ databases">
        <title>Description of Gloeomargarita lithophora gen. nov., sp. nov., a thylakoid-bearing basal-branching cyanobacterium with intracellular carbonates, and proposal for Gloeomargaritales ord. nov.</title>
        <authorList>
            <person name="Moreira D."/>
            <person name="Tavera R."/>
            <person name="Benzerara K."/>
            <person name="Skouri-Panet F."/>
            <person name="Couradeau E."/>
            <person name="Gerard E."/>
            <person name="Loussert C."/>
            <person name="Novelo E."/>
            <person name="Zivanovic Y."/>
            <person name="Lopez-Garcia P."/>
        </authorList>
    </citation>
    <scope>NUCLEOTIDE SEQUENCE [LARGE SCALE GENOMIC DNA]</scope>
    <source>
        <strain evidence="1 2">D10</strain>
    </source>
</reference>
<protein>
    <recommendedName>
        <fullName evidence="3">DUF3288 domain-containing protein</fullName>
    </recommendedName>
</protein>
<accession>A0A1J0A8W4</accession>
<evidence type="ECO:0000313" key="2">
    <source>
        <dbReference type="Proteomes" id="UP000180235"/>
    </source>
</evidence>
<sequence length="94" mass="10916">MSAPKDQSHPLYHTDRQVVDQLVTSEPHDHALAEWARLQIRYQHFPGARDIQRDLAATLARWGLSEAEVFQRTQAIHRQGKVYRSRAAGQEDWN</sequence>
<proteinExistence type="predicted"/>
<dbReference type="InterPro" id="IPR021705">
    <property type="entry name" value="DUF3288"/>
</dbReference>